<feature type="transmembrane region" description="Helical" evidence="12">
    <location>
        <begin position="70"/>
        <end position="88"/>
    </location>
</feature>
<feature type="transmembrane region" description="Helical" evidence="12">
    <location>
        <begin position="158"/>
        <end position="178"/>
    </location>
</feature>
<dbReference type="RefSeq" id="WP_106159322.1">
    <property type="nucleotide sequence ID" value="NZ_PVTT01000001.1"/>
</dbReference>
<keyword evidence="9 12" id="KW-1133">Transmembrane helix</keyword>
<dbReference type="Gene3D" id="3.30.565.10">
    <property type="entry name" value="Histidine kinase-like ATPase, C-terminal domain"/>
    <property type="match status" value="1"/>
</dbReference>
<keyword evidence="5" id="KW-0597">Phosphoprotein</keyword>
<keyword evidence="8" id="KW-0418">Kinase</keyword>
<feature type="transmembrane region" description="Helical" evidence="12">
    <location>
        <begin position="404"/>
        <end position="428"/>
    </location>
</feature>
<evidence type="ECO:0000256" key="5">
    <source>
        <dbReference type="ARBA" id="ARBA00022553"/>
    </source>
</evidence>
<sequence>MTAQSFVVPAALGYGALLFAIAALAEARARQGRARWLRGPWVYTLSLSVYCTAWTFYGAVGYAARSGLEFATIYLGPTLVMIGWWWGLRKLVRIARVQRITSIADLVSSRFGKSGPLGAGVTLLALVGTMPYIALQLQSLTVSFAVLGGDPRPAFEDLQAFALWAAAGLALFTILFGTRALDASERHHGVVTAIAVEAIVKLVALVAVGLFVTFEVLGGPGPAMARISASDLPAAVAPGRWVGIMALAAAAFLTLPRMFHVAVVENADEGHLRTASWAFPLYLFAMSLFVVPIAVAGLEALPPDANPDLFVLTLPMAAGREWLALLAFLGGFSAATSMVIVAALALATMVSNHIVVPMWLWSQGGGAALSGDVRRTTVLSRRVAIGAVLLLGWAYWRASDGGEALAAIGLVSFVGVAQILPALLGGIFWRGGTRWGAAAGLVTGFAVWSWTLFLPSFGDGIVPAAVMVDGPFAMGWLRPTSLFGLSGMDPVVHAFVLSMLLNSFAFVAVSLVTFPTPLERLQGAAFTGVFESRASGADDARGADPEALMVMAQRLLGPGRAQAFFRGWAARQGQDGYLPDPTPEFLMALERELAGSVGGATADAMMAQVMGRRAISVADLVAVADETAQVLEQSHALQLKTEEAERAARGLRDANAALTRLARQKDAFLGQISHELRTPMTSIRAFADILMSNDLSDAERARYAGTVHDEAMRLTRLLDDLLDLSVLENGQVRLNLAEARLDAVIDRALLAAGTHGLAVRRDPVDERVTLFTDADRLVQVFANLVTNVRKYCDAESPELRFEVRRRDAEVLVDVVDNGTGIAPADRTVIFEKFARLGDHAAAGGAGLGLAISREIMERLGGGIAYLPGQGGTAFRVRLPRRVAPAGHREAAE</sequence>
<evidence type="ECO:0000256" key="11">
    <source>
        <dbReference type="ARBA" id="ARBA00023136"/>
    </source>
</evidence>
<dbReference type="GO" id="GO:0022857">
    <property type="term" value="F:transmembrane transporter activity"/>
    <property type="evidence" value="ECO:0007669"/>
    <property type="project" value="InterPro"/>
</dbReference>
<dbReference type="PROSITE" id="PS50109">
    <property type="entry name" value="HIS_KIN"/>
    <property type="match status" value="1"/>
</dbReference>
<keyword evidence="6" id="KW-0808">Transferase</keyword>
<dbReference type="InterPro" id="IPR036890">
    <property type="entry name" value="HATPase_C_sf"/>
</dbReference>
<dbReference type="EMBL" id="PVTT01000001">
    <property type="protein sequence ID" value="PRY94866.1"/>
    <property type="molecule type" value="Genomic_DNA"/>
</dbReference>
<accession>A0A2T0X7F7</accession>
<dbReference type="PANTHER" id="PTHR43711">
    <property type="entry name" value="TWO-COMPONENT HISTIDINE KINASE"/>
    <property type="match status" value="1"/>
</dbReference>
<gene>
    <name evidence="14" type="ORF">BCF33_0468</name>
</gene>
<dbReference type="SMART" id="SM00388">
    <property type="entry name" value="HisKA"/>
    <property type="match status" value="1"/>
</dbReference>
<dbReference type="PRINTS" id="PR00344">
    <property type="entry name" value="BCTRLSENSOR"/>
</dbReference>
<dbReference type="SUPFAM" id="SSF55874">
    <property type="entry name" value="ATPase domain of HSP90 chaperone/DNA topoisomerase II/histidine kinase"/>
    <property type="match status" value="1"/>
</dbReference>
<reference evidence="14 15" key="1">
    <citation type="submission" date="2018-03" db="EMBL/GenBank/DDBJ databases">
        <title>Genomic Encyclopedia of Archaeal and Bacterial Type Strains, Phase II (KMG-II): from individual species to whole genera.</title>
        <authorList>
            <person name="Goeker M."/>
        </authorList>
    </citation>
    <scope>NUCLEOTIDE SEQUENCE [LARGE SCALE GENOMIC DNA]</scope>
    <source>
        <strain evidence="14 15">DSM 29318</strain>
    </source>
</reference>
<dbReference type="PANTHER" id="PTHR43711:SF1">
    <property type="entry name" value="HISTIDINE KINASE 1"/>
    <property type="match status" value="1"/>
</dbReference>
<feature type="transmembrane region" description="Helical" evidence="12">
    <location>
        <begin position="435"/>
        <end position="454"/>
    </location>
</feature>
<dbReference type="InterPro" id="IPR003661">
    <property type="entry name" value="HisK_dim/P_dom"/>
</dbReference>
<evidence type="ECO:0000256" key="2">
    <source>
        <dbReference type="ARBA" id="ARBA00004141"/>
    </source>
</evidence>
<dbReference type="GO" id="GO:0000155">
    <property type="term" value="F:phosphorelay sensor kinase activity"/>
    <property type="evidence" value="ECO:0007669"/>
    <property type="project" value="InterPro"/>
</dbReference>
<dbReference type="CDD" id="cd10322">
    <property type="entry name" value="SLC5sbd"/>
    <property type="match status" value="1"/>
</dbReference>
<feature type="transmembrane region" description="Helical" evidence="12">
    <location>
        <begin position="190"/>
        <end position="214"/>
    </location>
</feature>
<feature type="transmembrane region" description="Helical" evidence="12">
    <location>
        <begin position="117"/>
        <end position="138"/>
    </location>
</feature>
<feature type="transmembrane region" description="Helical" evidence="12">
    <location>
        <begin position="41"/>
        <end position="64"/>
    </location>
</feature>
<name>A0A2T0X7F7_9RHOB</name>
<evidence type="ECO:0000259" key="13">
    <source>
        <dbReference type="PROSITE" id="PS50109"/>
    </source>
</evidence>
<evidence type="ECO:0000256" key="1">
    <source>
        <dbReference type="ARBA" id="ARBA00000085"/>
    </source>
</evidence>
<dbReference type="SUPFAM" id="SSF47384">
    <property type="entry name" value="Homodimeric domain of signal transducing histidine kinase"/>
    <property type="match status" value="1"/>
</dbReference>
<dbReference type="InterPro" id="IPR036097">
    <property type="entry name" value="HisK_dim/P_sf"/>
</dbReference>
<feature type="transmembrane region" description="Helical" evidence="12">
    <location>
        <begin position="6"/>
        <end position="29"/>
    </location>
</feature>
<keyword evidence="7 12" id="KW-0812">Transmembrane</keyword>
<comment type="caution">
    <text evidence="14">The sequence shown here is derived from an EMBL/GenBank/DDBJ whole genome shotgun (WGS) entry which is preliminary data.</text>
</comment>
<dbReference type="EC" id="2.7.13.3" evidence="4"/>
<feature type="transmembrane region" description="Helical" evidence="12">
    <location>
        <begin position="322"/>
        <end position="350"/>
    </location>
</feature>
<dbReference type="InterPro" id="IPR003594">
    <property type="entry name" value="HATPase_dom"/>
</dbReference>
<comment type="similarity">
    <text evidence="3">Belongs to the sodium:solute symporter (SSF) (TC 2.A.21) family.</text>
</comment>
<evidence type="ECO:0000256" key="6">
    <source>
        <dbReference type="ARBA" id="ARBA00022679"/>
    </source>
</evidence>
<feature type="transmembrane region" description="Helical" evidence="12">
    <location>
        <begin position="241"/>
        <end position="259"/>
    </location>
</feature>
<keyword evidence="11 12" id="KW-0472">Membrane</keyword>
<feature type="transmembrane region" description="Helical" evidence="12">
    <location>
        <begin position="379"/>
        <end position="398"/>
    </location>
</feature>
<evidence type="ECO:0000256" key="9">
    <source>
        <dbReference type="ARBA" id="ARBA00022989"/>
    </source>
</evidence>
<feature type="transmembrane region" description="Helical" evidence="12">
    <location>
        <begin position="279"/>
        <end position="302"/>
    </location>
</feature>
<organism evidence="14 15">
    <name type="scientific">Hasllibacter halocynthiae</name>
    <dbReference type="NCBI Taxonomy" id="595589"/>
    <lineage>
        <taxon>Bacteria</taxon>
        <taxon>Pseudomonadati</taxon>
        <taxon>Pseudomonadota</taxon>
        <taxon>Alphaproteobacteria</taxon>
        <taxon>Rhodobacterales</taxon>
        <taxon>Roseobacteraceae</taxon>
        <taxon>Hasllibacter</taxon>
    </lineage>
</organism>
<dbReference type="InterPro" id="IPR004358">
    <property type="entry name" value="Sig_transdc_His_kin-like_C"/>
</dbReference>
<dbReference type="OrthoDB" id="9764438at2"/>
<dbReference type="SMART" id="SM00387">
    <property type="entry name" value="HATPase_c"/>
    <property type="match status" value="1"/>
</dbReference>
<evidence type="ECO:0000256" key="12">
    <source>
        <dbReference type="SAM" id="Phobius"/>
    </source>
</evidence>
<evidence type="ECO:0000256" key="8">
    <source>
        <dbReference type="ARBA" id="ARBA00022777"/>
    </source>
</evidence>
<dbReference type="InterPro" id="IPR005467">
    <property type="entry name" value="His_kinase_dom"/>
</dbReference>
<dbReference type="PROSITE" id="PS50283">
    <property type="entry name" value="NA_SOLUT_SYMP_3"/>
    <property type="match status" value="1"/>
</dbReference>
<dbReference type="Proteomes" id="UP000238801">
    <property type="component" value="Unassembled WGS sequence"/>
</dbReference>
<evidence type="ECO:0000256" key="4">
    <source>
        <dbReference type="ARBA" id="ARBA00012438"/>
    </source>
</evidence>
<dbReference type="Gene3D" id="1.10.287.130">
    <property type="match status" value="1"/>
</dbReference>
<proteinExistence type="inferred from homology"/>
<dbReference type="InterPro" id="IPR001734">
    <property type="entry name" value="Na/solute_symporter"/>
</dbReference>
<dbReference type="Pfam" id="PF02518">
    <property type="entry name" value="HATPase_c"/>
    <property type="match status" value="1"/>
</dbReference>
<comment type="subcellular location">
    <subcellularLocation>
        <location evidence="2">Membrane</location>
        <topology evidence="2">Multi-pass membrane protein</topology>
    </subcellularLocation>
</comment>
<dbReference type="Gene3D" id="1.20.1730.10">
    <property type="entry name" value="Sodium/glucose cotransporter"/>
    <property type="match status" value="1"/>
</dbReference>
<comment type="catalytic activity">
    <reaction evidence="1">
        <text>ATP + protein L-histidine = ADP + protein N-phospho-L-histidine.</text>
        <dbReference type="EC" id="2.7.13.3"/>
    </reaction>
</comment>
<evidence type="ECO:0000313" key="15">
    <source>
        <dbReference type="Proteomes" id="UP000238801"/>
    </source>
</evidence>
<evidence type="ECO:0000256" key="3">
    <source>
        <dbReference type="ARBA" id="ARBA00006434"/>
    </source>
</evidence>
<dbReference type="AlphaFoldDB" id="A0A2T0X7F7"/>
<dbReference type="GO" id="GO:0016020">
    <property type="term" value="C:membrane"/>
    <property type="evidence" value="ECO:0007669"/>
    <property type="project" value="UniProtKB-SubCell"/>
</dbReference>
<keyword evidence="15" id="KW-1185">Reference proteome</keyword>
<dbReference type="CDD" id="cd00082">
    <property type="entry name" value="HisKA"/>
    <property type="match status" value="1"/>
</dbReference>
<feature type="transmembrane region" description="Helical" evidence="12">
    <location>
        <begin position="491"/>
        <end position="514"/>
    </location>
</feature>
<dbReference type="FunFam" id="1.10.287.130:FF:000001">
    <property type="entry name" value="Two-component sensor histidine kinase"/>
    <property type="match status" value="1"/>
</dbReference>
<evidence type="ECO:0000256" key="10">
    <source>
        <dbReference type="ARBA" id="ARBA00023012"/>
    </source>
</evidence>
<dbReference type="InterPro" id="IPR038377">
    <property type="entry name" value="Na/Glc_symporter_sf"/>
</dbReference>
<evidence type="ECO:0000313" key="14">
    <source>
        <dbReference type="EMBL" id="PRY94866.1"/>
    </source>
</evidence>
<evidence type="ECO:0000256" key="7">
    <source>
        <dbReference type="ARBA" id="ARBA00022692"/>
    </source>
</evidence>
<protein>
    <recommendedName>
        <fullName evidence="4">histidine kinase</fullName>
        <ecNumber evidence="4">2.7.13.3</ecNumber>
    </recommendedName>
</protein>
<dbReference type="InterPro" id="IPR050736">
    <property type="entry name" value="Sensor_HK_Regulatory"/>
</dbReference>
<keyword evidence="10" id="KW-0902">Two-component regulatory system</keyword>
<dbReference type="Pfam" id="PF00512">
    <property type="entry name" value="HisKA"/>
    <property type="match status" value="1"/>
</dbReference>
<dbReference type="CDD" id="cd00075">
    <property type="entry name" value="HATPase"/>
    <property type="match status" value="1"/>
</dbReference>
<feature type="domain" description="Histidine kinase" evidence="13">
    <location>
        <begin position="671"/>
        <end position="882"/>
    </location>
</feature>